<feature type="domain" description="WGR" evidence="2">
    <location>
        <begin position="28"/>
        <end position="90"/>
    </location>
</feature>
<dbReference type="Proteomes" id="UP000502894">
    <property type="component" value="Plasmid pTUM19329-1"/>
</dbReference>
<reference evidence="3" key="1">
    <citation type="journal article" date="2020" name="Microbiol. Resour. Announc.">
        <title>Complete Genome Sequence of Novel Psychrotolerant Legionella Strain TUM19329, Isolated from Antarctic Lake Sediment.</title>
        <authorList>
            <person name="Shimada S."/>
            <person name="Nakai R."/>
            <person name="Aoki K."/>
            <person name="Shimoeda N."/>
            <person name="Ohno G."/>
            <person name="Miyazaki Y."/>
            <person name="Kudoh S."/>
            <person name="Imura S."/>
            <person name="Watanabe K."/>
            <person name="Ishii Y."/>
            <person name="Tateda K."/>
        </authorList>
    </citation>
    <scope>NUCLEOTIDE SEQUENCE [LARGE SCALE GENOMIC DNA]</scope>
    <source>
        <strain evidence="3">TUM19329</strain>
        <plasmid evidence="3">pTUM19329-1</plasmid>
    </source>
</reference>
<accession>A0A6F8TAX7</accession>
<dbReference type="InterPro" id="IPR036930">
    <property type="entry name" value="WGR_dom_sf"/>
</dbReference>
<dbReference type="EMBL" id="AP022840">
    <property type="protein sequence ID" value="BCA97310.1"/>
    <property type="molecule type" value="Genomic_DNA"/>
</dbReference>
<evidence type="ECO:0000259" key="2">
    <source>
        <dbReference type="Pfam" id="PF05406"/>
    </source>
</evidence>
<protein>
    <recommendedName>
        <fullName evidence="2">WGR domain-containing protein</fullName>
    </recommendedName>
</protein>
<dbReference type="CDD" id="cd07996">
    <property type="entry name" value="WGR_MMR_like"/>
    <property type="match status" value="1"/>
</dbReference>
<dbReference type="RefSeq" id="WP_173238681.1">
    <property type="nucleotide sequence ID" value="NZ_AP022840.1"/>
</dbReference>
<keyword evidence="3" id="KW-0614">Plasmid</keyword>
<name>A0A6F8TAX7_9GAMM</name>
<dbReference type="Pfam" id="PF05406">
    <property type="entry name" value="WGR"/>
    <property type="match status" value="1"/>
</dbReference>
<geneLocation type="plasmid" evidence="3 4">
    <name>pTUM19329-1</name>
</geneLocation>
<evidence type="ECO:0000256" key="1">
    <source>
        <dbReference type="SAM" id="MobiDB-lite"/>
    </source>
</evidence>
<evidence type="ECO:0000313" key="4">
    <source>
        <dbReference type="Proteomes" id="UP000502894"/>
    </source>
</evidence>
<feature type="region of interest" description="Disordered" evidence="1">
    <location>
        <begin position="130"/>
        <end position="156"/>
    </location>
</feature>
<organism evidence="3 4">
    <name type="scientific">Legionella antarctica</name>
    <dbReference type="NCBI Taxonomy" id="2708020"/>
    <lineage>
        <taxon>Bacteria</taxon>
        <taxon>Pseudomonadati</taxon>
        <taxon>Pseudomonadota</taxon>
        <taxon>Gammaproteobacteria</taxon>
        <taxon>Legionellales</taxon>
        <taxon>Legionellaceae</taxon>
        <taxon>Legionella</taxon>
    </lineage>
</organism>
<sequence length="156" mass="18423">MTAWFATLPWLHYIDFKKKELYQCARFEKDMRYYVIRLSKDLLEDWVITLINGRIKSKLGQSRTLAFANFNEAFNSFCQLAKIRHHRGYQLKIFDCDNPLLLHLLPFSVHAMSNEKAYEAKIMQNVNSQRMKSPTLSPTKSNQTPQLNHQQMGFSF</sequence>
<dbReference type="AlphaFoldDB" id="A0A6F8TAX7"/>
<proteinExistence type="predicted"/>
<dbReference type="SUPFAM" id="SSF142921">
    <property type="entry name" value="WGR domain-like"/>
    <property type="match status" value="1"/>
</dbReference>
<dbReference type="KEGG" id="lant:TUM19329_36710"/>
<dbReference type="InterPro" id="IPR049809">
    <property type="entry name" value="YehF/YfeS-like_WGR"/>
</dbReference>
<dbReference type="InterPro" id="IPR008893">
    <property type="entry name" value="WGR_domain"/>
</dbReference>
<keyword evidence="4" id="KW-1185">Reference proteome</keyword>
<evidence type="ECO:0000313" key="3">
    <source>
        <dbReference type="EMBL" id="BCA97310.1"/>
    </source>
</evidence>
<gene>
    <name evidence="3" type="ORF">TUM19329_36710</name>
</gene>